<reference evidence="7" key="1">
    <citation type="submission" date="2014-04" db="EMBL/GenBank/DDBJ databases">
        <title>In planta biocontrol of soil-borne Fusarium wilt of banana through a plant endophytic bacterium, Burkholderia cenocepacia 869T2.</title>
        <authorList>
            <person name="Ho Y.-N."/>
            <person name="Chiang H.-M."/>
            <person name="Chao C.-P."/>
            <person name="Su C.-C."/>
            <person name="Hsu H.-F."/>
            <person name="Guo C.-T."/>
            <person name="Hsieh J.-L."/>
            <person name="Huang C.-C."/>
        </authorList>
    </citation>
    <scope>NUCLEOTIDE SEQUENCE [LARGE SCALE GENOMIC DNA]</scope>
    <source>
        <strain evidence="7">869T2</strain>
    </source>
</reference>
<dbReference type="AlphaFoldDB" id="A0A071MHE8"/>
<dbReference type="InterPro" id="IPR015881">
    <property type="entry name" value="ARHD_Rieske_2Fe_2S"/>
</dbReference>
<protein>
    <recommendedName>
        <fullName evidence="6">Rieske domain-containing protein</fullName>
    </recommendedName>
</protein>
<dbReference type="PROSITE" id="PS51296">
    <property type="entry name" value="RIESKE"/>
    <property type="match status" value="1"/>
</dbReference>
<dbReference type="GO" id="GO:0016491">
    <property type="term" value="F:oxidoreductase activity"/>
    <property type="evidence" value="ECO:0007669"/>
    <property type="project" value="UniProtKB-KW"/>
</dbReference>
<keyword evidence="1" id="KW-0001">2Fe-2S</keyword>
<dbReference type="PROSITE" id="PS00570">
    <property type="entry name" value="RING_HYDROXYL_ALPHA"/>
    <property type="match status" value="1"/>
</dbReference>
<keyword evidence="3" id="KW-0560">Oxidoreductase</keyword>
<dbReference type="InterPro" id="IPR036922">
    <property type="entry name" value="Rieske_2Fe-2S_sf"/>
</dbReference>
<evidence type="ECO:0000259" key="6">
    <source>
        <dbReference type="PROSITE" id="PS51296"/>
    </source>
</evidence>
<dbReference type="PANTHER" id="PTHR21266:SF59">
    <property type="entry name" value="BLR4922 PROTEIN"/>
    <property type="match status" value="1"/>
</dbReference>
<name>A0A071MHE8_9BURK</name>
<dbReference type="EMBL" id="JJOA01000007">
    <property type="protein sequence ID" value="KEA60098.1"/>
    <property type="molecule type" value="Genomic_DNA"/>
</dbReference>
<keyword evidence="4" id="KW-0408">Iron</keyword>
<dbReference type="Pfam" id="PF00355">
    <property type="entry name" value="Rieske"/>
    <property type="match status" value="1"/>
</dbReference>
<dbReference type="Pfam" id="PF19301">
    <property type="entry name" value="LigXa_C"/>
    <property type="match status" value="1"/>
</dbReference>
<dbReference type="InterPro" id="IPR045623">
    <property type="entry name" value="LigXa_C"/>
</dbReference>
<organism evidence="7">
    <name type="scientific">Burkholderia cenocepacia</name>
    <dbReference type="NCBI Taxonomy" id="95486"/>
    <lineage>
        <taxon>Bacteria</taxon>
        <taxon>Pseudomonadati</taxon>
        <taxon>Pseudomonadota</taxon>
        <taxon>Betaproteobacteria</taxon>
        <taxon>Burkholderiales</taxon>
        <taxon>Burkholderiaceae</taxon>
        <taxon>Burkholderia</taxon>
        <taxon>Burkholderia cepacia complex</taxon>
    </lineage>
</organism>
<evidence type="ECO:0000256" key="4">
    <source>
        <dbReference type="ARBA" id="ARBA00023004"/>
    </source>
</evidence>
<feature type="domain" description="Rieske" evidence="6">
    <location>
        <begin position="27"/>
        <end position="132"/>
    </location>
</feature>
<dbReference type="GO" id="GO:0051537">
    <property type="term" value="F:2 iron, 2 sulfur cluster binding"/>
    <property type="evidence" value="ECO:0007669"/>
    <property type="project" value="UniProtKB-KW"/>
</dbReference>
<dbReference type="Gene3D" id="2.102.10.10">
    <property type="entry name" value="Rieske [2Fe-2S] iron-sulphur domain"/>
    <property type="match status" value="1"/>
</dbReference>
<dbReference type="GO" id="GO:0005506">
    <property type="term" value="F:iron ion binding"/>
    <property type="evidence" value="ECO:0007669"/>
    <property type="project" value="InterPro"/>
</dbReference>
<gene>
    <name evidence="7" type="ORF">DT99_08415</name>
</gene>
<dbReference type="SUPFAM" id="SSF55961">
    <property type="entry name" value="Bet v1-like"/>
    <property type="match status" value="1"/>
</dbReference>
<dbReference type="InterPro" id="IPR017941">
    <property type="entry name" value="Rieske_2Fe-2S"/>
</dbReference>
<proteinExistence type="predicted"/>
<keyword evidence="2" id="KW-0479">Metal-binding</keyword>
<dbReference type="InterPro" id="IPR050584">
    <property type="entry name" value="Cholesterol_7-desaturase"/>
</dbReference>
<evidence type="ECO:0000256" key="1">
    <source>
        <dbReference type="ARBA" id="ARBA00022714"/>
    </source>
</evidence>
<accession>A0A071MHE8</accession>
<comment type="caution">
    <text evidence="7">The sequence shown here is derived from an EMBL/GenBank/DDBJ whole genome shotgun (WGS) entry which is preliminary data.</text>
</comment>
<keyword evidence="5" id="KW-0411">Iron-sulfur</keyword>
<sequence>MLTQANNALLTEIEPGKPMHDTIRRYWLPALPSALLETDGDPVRVTLLGEDYVLFRDSAGQVGLLNERCCHRGASLCLGRNEEGGLRCIYHGWKFDVSGTIVDMPNATDASFKKRYRQPAYAVHEAAQVVWVYLGPQDKIPPFPRYPIFELPADQVVAQAYFIDANFVQVMEGLVDSSHVGMLHQDAIRARMSTAAQSGAQSAVYKQMADDLAPQLELEDTDFGFHYAAIRQMRTATGSATVARITAFALPFINFSPNNTTMLAGVPVRDGCTMMFEFNWDWSEPYSEERRERVLEYHGISDAILDRFGISLKTYGKQPRPNANNGYFQDRAAMRRNETFSGLPNFQPEDVAIATSQGPITNRSVESLLPSDQAVVRMRRVLLEAARSVMAGEDPPGLDCASIPRGLQGVVESGETWHAVLQREENHRRAFGQFSSELKVPA</sequence>
<dbReference type="OrthoDB" id="9790995at2"/>
<dbReference type="CDD" id="cd03479">
    <property type="entry name" value="Rieske_RO_Alpha_PhDO_like"/>
    <property type="match status" value="1"/>
</dbReference>
<evidence type="ECO:0000256" key="3">
    <source>
        <dbReference type="ARBA" id="ARBA00023002"/>
    </source>
</evidence>
<dbReference type="SUPFAM" id="SSF50022">
    <property type="entry name" value="ISP domain"/>
    <property type="match status" value="1"/>
</dbReference>
<evidence type="ECO:0000256" key="5">
    <source>
        <dbReference type="ARBA" id="ARBA00023014"/>
    </source>
</evidence>
<dbReference type="PANTHER" id="PTHR21266">
    <property type="entry name" value="IRON-SULFUR DOMAIN CONTAINING PROTEIN"/>
    <property type="match status" value="1"/>
</dbReference>
<evidence type="ECO:0000256" key="2">
    <source>
        <dbReference type="ARBA" id="ARBA00022723"/>
    </source>
</evidence>
<evidence type="ECO:0000313" key="7">
    <source>
        <dbReference type="EMBL" id="KEA60098.1"/>
    </source>
</evidence>